<evidence type="ECO:0000313" key="8">
    <source>
        <dbReference type="Proteomes" id="UP000323632"/>
    </source>
</evidence>
<dbReference type="EMBL" id="VWSH01000001">
    <property type="protein sequence ID" value="KAA5536807.1"/>
    <property type="molecule type" value="Genomic_DNA"/>
</dbReference>
<comment type="subcellular location">
    <subcellularLocation>
        <location evidence="1">Membrane</location>
        <topology evidence="1">Single-pass membrane protein</topology>
    </subcellularLocation>
</comment>
<dbReference type="Proteomes" id="UP000323632">
    <property type="component" value="Unassembled WGS sequence"/>
</dbReference>
<proteinExistence type="predicted"/>
<dbReference type="GO" id="GO:0009306">
    <property type="term" value="P:protein secretion"/>
    <property type="evidence" value="ECO:0007669"/>
    <property type="project" value="InterPro"/>
</dbReference>
<keyword evidence="4" id="KW-0472">Membrane</keyword>
<organism evidence="7 8">
    <name type="scientific">Taibaiella lutea</name>
    <dbReference type="NCBI Taxonomy" id="2608001"/>
    <lineage>
        <taxon>Bacteria</taxon>
        <taxon>Pseudomonadati</taxon>
        <taxon>Bacteroidota</taxon>
        <taxon>Chitinophagia</taxon>
        <taxon>Chitinophagales</taxon>
        <taxon>Chitinophagaceae</taxon>
        <taxon>Taibaiella</taxon>
    </lineage>
</organism>
<feature type="domain" description="Translocation and assembly module TamB C-terminal" evidence="6">
    <location>
        <begin position="1092"/>
        <end position="1549"/>
    </location>
</feature>
<evidence type="ECO:0000256" key="4">
    <source>
        <dbReference type="ARBA" id="ARBA00023136"/>
    </source>
</evidence>
<evidence type="ECO:0000256" key="2">
    <source>
        <dbReference type="ARBA" id="ARBA00022692"/>
    </source>
</evidence>
<dbReference type="PANTHER" id="PTHR36985:SF1">
    <property type="entry name" value="TRANSLOCATION AND ASSEMBLY MODULE SUBUNIT TAMB"/>
    <property type="match status" value="1"/>
</dbReference>
<comment type="caution">
    <text evidence="7">The sequence shown here is derived from an EMBL/GenBank/DDBJ whole genome shotgun (WGS) entry which is preliminary data.</text>
</comment>
<evidence type="ECO:0000256" key="3">
    <source>
        <dbReference type="ARBA" id="ARBA00022989"/>
    </source>
</evidence>
<evidence type="ECO:0000256" key="1">
    <source>
        <dbReference type="ARBA" id="ARBA00004167"/>
    </source>
</evidence>
<reference evidence="7 8" key="1">
    <citation type="submission" date="2019-09" db="EMBL/GenBank/DDBJ databases">
        <title>Genome sequence and assembly of Taibaiella sp.</title>
        <authorList>
            <person name="Chhetri G."/>
        </authorList>
    </citation>
    <scope>NUCLEOTIDE SEQUENCE [LARGE SCALE GENOMIC DNA]</scope>
    <source>
        <strain evidence="7 8">KVB11</strain>
    </source>
</reference>
<evidence type="ECO:0000259" key="6">
    <source>
        <dbReference type="Pfam" id="PF04357"/>
    </source>
</evidence>
<accession>A0A5M6CNZ0</accession>
<gene>
    <name evidence="7" type="ORF">F0919_03815</name>
</gene>
<keyword evidence="2" id="KW-0812">Transmembrane</keyword>
<evidence type="ECO:0000256" key="5">
    <source>
        <dbReference type="SAM" id="MobiDB-lite"/>
    </source>
</evidence>
<dbReference type="RefSeq" id="WP_150031384.1">
    <property type="nucleotide sequence ID" value="NZ_VWSH01000001.1"/>
</dbReference>
<dbReference type="Pfam" id="PF04357">
    <property type="entry name" value="TamB"/>
    <property type="match status" value="1"/>
</dbReference>
<dbReference type="InterPro" id="IPR007452">
    <property type="entry name" value="TamB_C"/>
</dbReference>
<evidence type="ECO:0000313" key="7">
    <source>
        <dbReference type="EMBL" id="KAA5536807.1"/>
    </source>
</evidence>
<protein>
    <recommendedName>
        <fullName evidence="6">Translocation and assembly module TamB C-terminal domain-containing protein</fullName>
    </recommendedName>
</protein>
<dbReference type="PANTHER" id="PTHR36985">
    <property type="entry name" value="TRANSLOCATION AND ASSEMBLY MODULE SUBUNIT TAMB"/>
    <property type="match status" value="1"/>
</dbReference>
<dbReference type="GO" id="GO:0005886">
    <property type="term" value="C:plasma membrane"/>
    <property type="evidence" value="ECO:0007669"/>
    <property type="project" value="InterPro"/>
</dbReference>
<sequence length="1592" mass="177255">MFAAILILLVILVNLKPVQNFIAQKAVAVLSDKLKTKVSLKSVRISLFNEFQLEQLYIEDRQKDTLLYAGEASVKITDWFFFKKHPVISYIGLKDANVKMYRTRTSDVWNYQFVIDAFASKSSAPSKKGNTTFDIDLRNVDLVNVRYAMIDAWAGSDMLGAVQRFSIDARKVDFKKQIIDINTISGKNVLFGLRDYKGGRPPHPKSNKVPVIDTTPFNPGHWKVNIDAVKLENSRFFLEDPDTKAPAGYFDPYHMDVTGIDVAIKNIAITGDTLTADLNHLSGRERCGFVIKKLAAKVKVSPRISECRNLQLITGNSNIGDYYAMKYRRFPDFEDYITKVVMVGHLNKSEVGIQDIAYFAPALEQYKNLSVIVSGKGTGTVDNLHMTDLKLDDGFTKFSGNLSMKGLPDIDATFMDYQNGEIRTSGLAAYVYSPGLRTQDAIDLKALQSVIFKGSFIGFISDFKTKGTITSNLGNITADVRMKLPYGLQSTYSGTVSSAGFDIGRLLKQEIFGKITMDATIAGKGFNADYASVDIKGKVHAAYINGYNYHDISIDGLLASKKFDGTLKSDDPNLKLGFDGKIDFSKAQPAFDMYANVKYADIKAIGLSDDSIYAAGEMQLDFEGNNIDNFVGTAQLFNLQITQNGIPLNIDSVTLVSRVNEGGYKELLLTSNELNGKVTGKFSLLDLPASAQMFLSYYLPEYVKTPVHVNQTQDLQFEIDMRSSNDLIALFNKKIQLGTGARFTGAMDMPHQQLSFTGTVPSFNYGAFRLNNIVINSTGTFTGLSLNMEANGLKANDQDLASTIQFQTNIFRDSAIFQLSTTTPTTLGSAEINGTAFANNDSFYVNFKPSQFYINNDKWNILQGNQVVFAKNYVSINNLELESGIQSLHINADGEGAGNSIVAHIRNFDIAPLNRILGLENTYVDGRINGDIEVDNLLKDQMVSFDMSASNLRMNSDTLGEVRAAGSFDVSNSLITLKEGSGLSYKDSRAALEGTYSLKKESHENIDATIHLDHAAVKWAEPFLAGYVHQLTGEIDGEISIKGNAFDPVTTGSLTLNKIGFVPDITGVHYTIPEAVINVTDSKFDFGSIHVKDDEGNEGIMAGSILHTRLSNFNFRLNMRSDNIKVVDLKDYQNENFYGDVKASVQLRLSGPANNLNLNIFATPQRNSHLFIPIVYGNDVGEYDYIHFKQYGESQHPVIKSKNKFNIRIDAIATPDLETTIIIDPNTKEQIWAKGSGNIILEIPSEGDMRMNGNYIIDEGKYDYAFKQLTVLNYQQQFIINPNSVIKWNGDIANADLDVSAYAQIKARLYDLIMDEVDRVNLSSAEIRDAQIMQMVNVNMNMRGSLKEPEFRFRIDLAENRSVGTYAYQKLQRINADDKQLYTQVASLLLLEQFVPPEGINNNTATAGVINNMSELASSAASAQFTNFANKILGMQDLSIGVKYKYYTLSDNALNANFINRNEAGLNLRKNFLKNRLVVEVGGVYDWGRNTGTSNNELVGNFAGDFRAQYLLTEDGRIRFNVFRTSDFDALNSQLVARQGIGLSYRKSFNGLFDLFRSQEKIRERNIRKMEEQRQQRMNKDMPSNADSTVTN</sequence>
<feature type="compositionally biased region" description="Basic and acidic residues" evidence="5">
    <location>
        <begin position="1570"/>
        <end position="1580"/>
    </location>
</feature>
<keyword evidence="8" id="KW-1185">Reference proteome</keyword>
<feature type="region of interest" description="Disordered" evidence="5">
    <location>
        <begin position="1570"/>
        <end position="1592"/>
    </location>
</feature>
<keyword evidence="3" id="KW-1133">Transmembrane helix</keyword>
<name>A0A5M6CNZ0_9BACT</name>